<dbReference type="Proteomes" id="UP001603857">
    <property type="component" value="Unassembled WGS sequence"/>
</dbReference>
<protein>
    <recommendedName>
        <fullName evidence="3">Ribosomal protein L2</fullName>
    </recommendedName>
</protein>
<proteinExistence type="predicted"/>
<evidence type="ECO:0000313" key="1">
    <source>
        <dbReference type="EMBL" id="KAL2339929.1"/>
    </source>
</evidence>
<gene>
    <name evidence="1" type="ORF">Fmac_007869</name>
</gene>
<keyword evidence="2" id="KW-1185">Reference proteome</keyword>
<accession>A0ABD1MVV3</accession>
<name>A0ABD1MVV3_9FABA</name>
<sequence length="58" mass="6633">MAKTVARAGAPAAPPRFSINRSSRRPFWRGFRGGFSGREETWEIFIVLERYKEGSESK</sequence>
<evidence type="ECO:0000313" key="2">
    <source>
        <dbReference type="Proteomes" id="UP001603857"/>
    </source>
</evidence>
<evidence type="ECO:0008006" key="3">
    <source>
        <dbReference type="Google" id="ProtNLM"/>
    </source>
</evidence>
<reference evidence="1 2" key="1">
    <citation type="submission" date="2024-08" db="EMBL/GenBank/DDBJ databases">
        <title>Insights into the chromosomal genome structure of Flemingia macrophylla.</title>
        <authorList>
            <person name="Ding Y."/>
            <person name="Zhao Y."/>
            <person name="Bi W."/>
            <person name="Wu M."/>
            <person name="Zhao G."/>
            <person name="Gong Y."/>
            <person name="Li W."/>
            <person name="Zhang P."/>
        </authorList>
    </citation>
    <scope>NUCLEOTIDE SEQUENCE [LARGE SCALE GENOMIC DNA]</scope>
    <source>
        <strain evidence="1">DYQJB</strain>
        <tissue evidence="1">Leaf</tissue>
    </source>
</reference>
<dbReference type="EMBL" id="JBGMDY010000003">
    <property type="protein sequence ID" value="KAL2339929.1"/>
    <property type="molecule type" value="Genomic_DNA"/>
</dbReference>
<comment type="caution">
    <text evidence="1">The sequence shown here is derived from an EMBL/GenBank/DDBJ whole genome shotgun (WGS) entry which is preliminary data.</text>
</comment>
<dbReference type="AlphaFoldDB" id="A0ABD1MVV3"/>
<organism evidence="1 2">
    <name type="scientific">Flemingia macrophylla</name>
    <dbReference type="NCBI Taxonomy" id="520843"/>
    <lineage>
        <taxon>Eukaryota</taxon>
        <taxon>Viridiplantae</taxon>
        <taxon>Streptophyta</taxon>
        <taxon>Embryophyta</taxon>
        <taxon>Tracheophyta</taxon>
        <taxon>Spermatophyta</taxon>
        <taxon>Magnoliopsida</taxon>
        <taxon>eudicotyledons</taxon>
        <taxon>Gunneridae</taxon>
        <taxon>Pentapetalae</taxon>
        <taxon>rosids</taxon>
        <taxon>fabids</taxon>
        <taxon>Fabales</taxon>
        <taxon>Fabaceae</taxon>
        <taxon>Papilionoideae</taxon>
        <taxon>50 kb inversion clade</taxon>
        <taxon>NPAAA clade</taxon>
        <taxon>indigoferoid/millettioid clade</taxon>
        <taxon>Phaseoleae</taxon>
        <taxon>Flemingia</taxon>
    </lineage>
</organism>